<evidence type="ECO:0000313" key="8">
    <source>
        <dbReference type="Proteomes" id="UP001597145"/>
    </source>
</evidence>
<evidence type="ECO:0000256" key="1">
    <source>
        <dbReference type="ARBA" id="ARBA00004651"/>
    </source>
</evidence>
<dbReference type="InterPro" id="IPR003339">
    <property type="entry name" value="ABC/ECF_trnsptr_transmembrane"/>
</dbReference>
<evidence type="ECO:0000256" key="3">
    <source>
        <dbReference type="ARBA" id="ARBA00022692"/>
    </source>
</evidence>
<keyword evidence="8" id="KW-1185">Reference proteome</keyword>
<feature type="transmembrane region" description="Helical" evidence="6">
    <location>
        <begin position="235"/>
        <end position="255"/>
    </location>
</feature>
<feature type="transmembrane region" description="Helical" evidence="6">
    <location>
        <begin position="114"/>
        <end position="132"/>
    </location>
</feature>
<evidence type="ECO:0000256" key="6">
    <source>
        <dbReference type="SAM" id="Phobius"/>
    </source>
</evidence>
<dbReference type="Pfam" id="PF02361">
    <property type="entry name" value="CbiQ"/>
    <property type="match status" value="1"/>
</dbReference>
<dbReference type="PANTHER" id="PTHR34857">
    <property type="entry name" value="SLL0384 PROTEIN"/>
    <property type="match status" value="1"/>
</dbReference>
<dbReference type="RefSeq" id="WP_343975770.1">
    <property type="nucleotide sequence ID" value="NZ_BAAAJG010000008.1"/>
</dbReference>
<keyword evidence="4 6" id="KW-1133">Transmembrane helix</keyword>
<comment type="caution">
    <text evidence="7">The sequence shown here is derived from an EMBL/GenBank/DDBJ whole genome shotgun (WGS) entry which is preliminary data.</text>
</comment>
<dbReference type="PANTHER" id="PTHR34857:SF2">
    <property type="entry name" value="SLL0384 PROTEIN"/>
    <property type="match status" value="1"/>
</dbReference>
<evidence type="ECO:0000256" key="4">
    <source>
        <dbReference type="ARBA" id="ARBA00022989"/>
    </source>
</evidence>
<dbReference type="CDD" id="cd16914">
    <property type="entry name" value="EcfT"/>
    <property type="match status" value="1"/>
</dbReference>
<dbReference type="EMBL" id="JBHUCP010000006">
    <property type="protein sequence ID" value="MFD1529922.1"/>
    <property type="molecule type" value="Genomic_DNA"/>
</dbReference>
<accession>A0ABW4FI00</accession>
<gene>
    <name evidence="7" type="primary">cbiQ</name>
    <name evidence="7" type="ORF">ACFSCY_10755</name>
</gene>
<keyword evidence="2" id="KW-1003">Cell membrane</keyword>
<evidence type="ECO:0000256" key="5">
    <source>
        <dbReference type="ARBA" id="ARBA00023136"/>
    </source>
</evidence>
<feature type="transmembrane region" description="Helical" evidence="6">
    <location>
        <begin position="73"/>
        <end position="94"/>
    </location>
</feature>
<dbReference type="NCBIfam" id="TIGR02454">
    <property type="entry name" value="ECF_T_CbiQ"/>
    <property type="match status" value="1"/>
</dbReference>
<evidence type="ECO:0000313" key="7">
    <source>
        <dbReference type="EMBL" id="MFD1529922.1"/>
    </source>
</evidence>
<keyword evidence="5 6" id="KW-0472">Membrane</keyword>
<comment type="subcellular location">
    <subcellularLocation>
        <location evidence="1">Cell membrane</location>
        <topology evidence="1">Multi-pass membrane protein</topology>
    </subcellularLocation>
</comment>
<keyword evidence="3 6" id="KW-0812">Transmembrane</keyword>
<protein>
    <submittedName>
        <fullName evidence="7">Cobalt ECF transporter T component CbiQ</fullName>
    </submittedName>
</protein>
<evidence type="ECO:0000256" key="2">
    <source>
        <dbReference type="ARBA" id="ARBA00022475"/>
    </source>
</evidence>
<proteinExistence type="predicted"/>
<dbReference type="InterPro" id="IPR012809">
    <property type="entry name" value="ECF_CbiQ"/>
</dbReference>
<reference evidence="8" key="1">
    <citation type="journal article" date="2019" name="Int. J. Syst. Evol. Microbiol.">
        <title>The Global Catalogue of Microorganisms (GCM) 10K type strain sequencing project: providing services to taxonomists for standard genome sequencing and annotation.</title>
        <authorList>
            <consortium name="The Broad Institute Genomics Platform"/>
            <consortium name="The Broad Institute Genome Sequencing Center for Infectious Disease"/>
            <person name="Wu L."/>
            <person name="Ma J."/>
        </authorList>
    </citation>
    <scope>NUCLEOTIDE SEQUENCE [LARGE SCALE GENOMIC DNA]</scope>
    <source>
        <strain evidence="8">JCM 12165</strain>
    </source>
</reference>
<feature type="transmembrane region" description="Helical" evidence="6">
    <location>
        <begin position="43"/>
        <end position="61"/>
    </location>
</feature>
<feature type="transmembrane region" description="Helical" evidence="6">
    <location>
        <begin position="144"/>
        <end position="161"/>
    </location>
</feature>
<dbReference type="InterPro" id="IPR051611">
    <property type="entry name" value="ECF_transporter_component"/>
</dbReference>
<name>A0ABW4FI00_9PSEU</name>
<organism evidence="7 8">
    <name type="scientific">Pseudonocardia aurantiaca</name>
    <dbReference type="NCBI Taxonomy" id="75290"/>
    <lineage>
        <taxon>Bacteria</taxon>
        <taxon>Bacillati</taxon>
        <taxon>Actinomycetota</taxon>
        <taxon>Actinomycetes</taxon>
        <taxon>Pseudonocardiales</taxon>
        <taxon>Pseudonocardiaceae</taxon>
        <taxon>Pseudonocardia</taxon>
    </lineage>
</organism>
<sequence>MGAGHSHPLHLPGASPVHRLPAEVKIVAAFLGVLCVVATPREAFPVFGGYLLLLAAVWAVARIPPGWILRRSVIEAPFVVLAVLLPVTGGAPYVELDWLGLTLSEPGLLGAWNILVKGTLGVLTSLTLAATTPLRDLLLGLQRLHAPAIVVTIATLMLRYVDVIAAEARRMRLARISRGHDPRFLWQAGATAKGVGSLFVRSYERGERVHLAMLSRGFTGRMPRLSDAVTTRRHWLTGLSPVAVAAALAVTGWVIT</sequence>
<dbReference type="Proteomes" id="UP001597145">
    <property type="component" value="Unassembled WGS sequence"/>
</dbReference>